<dbReference type="PROSITE" id="PS50943">
    <property type="entry name" value="HTH_CROC1"/>
    <property type="match status" value="1"/>
</dbReference>
<dbReference type="Pfam" id="PF01381">
    <property type="entry name" value="HTH_3"/>
    <property type="match status" value="1"/>
</dbReference>
<gene>
    <name evidence="3" type="ORF">KIF53_09315</name>
</gene>
<proteinExistence type="predicted"/>
<reference evidence="3 4" key="1">
    <citation type="submission" date="2021-05" db="EMBL/GenBank/DDBJ databases">
        <title>Draft Whole Genome Sequencing Of Biosensor Chromobacterium violaceum Strain CV026 Reveals A Regulatory RNA In Chromobacterium violaceum Phenotype Regulatory Network.</title>
        <authorList>
            <person name="Hong K.W."/>
            <person name="Chan K.G."/>
            <person name="Chang C.-Y."/>
        </authorList>
    </citation>
    <scope>NUCLEOTIDE SEQUENCE [LARGE SCALE GENOMIC DNA]</scope>
    <source>
        <strain evidence="3 4">ATCC 31532</strain>
    </source>
</reference>
<dbReference type="PANTHER" id="PTHR36924:SF1">
    <property type="entry name" value="ANTITOXIN HIGA-1"/>
    <property type="match status" value="1"/>
</dbReference>
<dbReference type="Gene3D" id="1.10.260.40">
    <property type="entry name" value="lambda repressor-like DNA-binding domains"/>
    <property type="match status" value="1"/>
</dbReference>
<dbReference type="InterPro" id="IPR001387">
    <property type="entry name" value="Cro/C1-type_HTH"/>
</dbReference>
<dbReference type="NCBIfam" id="TIGR02607">
    <property type="entry name" value="antidote_HigA"/>
    <property type="match status" value="1"/>
</dbReference>
<dbReference type="RefSeq" id="WP_197465988.1">
    <property type="nucleotide sequence ID" value="NZ_CP142381.1"/>
</dbReference>
<dbReference type="PANTHER" id="PTHR36924">
    <property type="entry name" value="ANTITOXIN HIGA-1"/>
    <property type="match status" value="1"/>
</dbReference>
<keyword evidence="1" id="KW-0238">DNA-binding</keyword>
<dbReference type="EMBL" id="JAHDTB010000006">
    <property type="protein sequence ID" value="MBW8287821.1"/>
    <property type="molecule type" value="Genomic_DNA"/>
</dbReference>
<dbReference type="Proteomes" id="UP000711178">
    <property type="component" value="Unassembled WGS sequence"/>
</dbReference>
<organism evidence="3 4">
    <name type="scientific">Chromobacterium subtsugae</name>
    <dbReference type="NCBI Taxonomy" id="251747"/>
    <lineage>
        <taxon>Bacteria</taxon>
        <taxon>Pseudomonadati</taxon>
        <taxon>Pseudomonadota</taxon>
        <taxon>Betaproteobacteria</taxon>
        <taxon>Neisseriales</taxon>
        <taxon>Chromobacteriaceae</taxon>
        <taxon>Chromobacterium</taxon>
    </lineage>
</organism>
<evidence type="ECO:0000259" key="2">
    <source>
        <dbReference type="PROSITE" id="PS50943"/>
    </source>
</evidence>
<dbReference type="SMART" id="SM00530">
    <property type="entry name" value="HTH_XRE"/>
    <property type="match status" value="1"/>
</dbReference>
<keyword evidence="4" id="KW-1185">Reference proteome</keyword>
<sequence length="104" mass="11809">MEGKVMAREVALVHPGQILLLDWLEPMGISQYALAQATEVPPRRINEIVHGKRAISIDTALRLGTFFGVDPQFWVNLQSHYDLEMEKEALSAILERIETHRMVA</sequence>
<evidence type="ECO:0000313" key="3">
    <source>
        <dbReference type="EMBL" id="MBW8287821.1"/>
    </source>
</evidence>
<evidence type="ECO:0000313" key="4">
    <source>
        <dbReference type="Proteomes" id="UP000711178"/>
    </source>
</evidence>
<dbReference type="CDD" id="cd00093">
    <property type="entry name" value="HTH_XRE"/>
    <property type="match status" value="1"/>
</dbReference>
<protein>
    <submittedName>
        <fullName evidence="3">HigA family addiction module antidote protein</fullName>
    </submittedName>
</protein>
<dbReference type="InterPro" id="IPR013430">
    <property type="entry name" value="Toxin_antidote_HigA"/>
</dbReference>
<comment type="caution">
    <text evidence="3">The sequence shown here is derived from an EMBL/GenBank/DDBJ whole genome shotgun (WGS) entry which is preliminary data.</text>
</comment>
<name>A0ABS7FDF5_9NEIS</name>
<feature type="domain" description="HTH cro/C1-type" evidence="2">
    <location>
        <begin position="28"/>
        <end position="74"/>
    </location>
</feature>
<accession>A0ABS7FDF5</accession>
<dbReference type="SUPFAM" id="SSF47413">
    <property type="entry name" value="lambda repressor-like DNA-binding domains"/>
    <property type="match status" value="1"/>
</dbReference>
<evidence type="ECO:0000256" key="1">
    <source>
        <dbReference type="ARBA" id="ARBA00023125"/>
    </source>
</evidence>
<dbReference type="GeneID" id="89687490"/>
<dbReference type="InterPro" id="IPR010982">
    <property type="entry name" value="Lambda_DNA-bd_dom_sf"/>
</dbReference>